<gene>
    <name evidence="1" type="ORF">KM1_146960</name>
</gene>
<accession>M7WGT0</accession>
<dbReference type="VEuPathDB" id="AmoebaDB:KM1_146960"/>
<dbReference type="AlphaFoldDB" id="M7WGT0"/>
<evidence type="ECO:0000313" key="1">
    <source>
        <dbReference type="EMBL" id="EMS17030.1"/>
    </source>
</evidence>
<dbReference type="Proteomes" id="UP000030780">
    <property type="component" value="Unassembled WGS sequence"/>
</dbReference>
<protein>
    <submittedName>
        <fullName evidence="1">Uncharacterized protein</fullName>
    </submittedName>
</protein>
<evidence type="ECO:0000313" key="2">
    <source>
        <dbReference type="Proteomes" id="UP000030780"/>
    </source>
</evidence>
<organism evidence="1 2">
    <name type="scientific">Entamoeba histolytica HM-3:IMSS</name>
    <dbReference type="NCBI Taxonomy" id="885315"/>
    <lineage>
        <taxon>Eukaryota</taxon>
        <taxon>Amoebozoa</taxon>
        <taxon>Evosea</taxon>
        <taxon>Archamoebae</taxon>
        <taxon>Mastigamoebida</taxon>
        <taxon>Entamoebidae</taxon>
        <taxon>Entamoeba</taxon>
    </lineage>
</organism>
<dbReference type="EMBL" id="KB637276">
    <property type="protein sequence ID" value="EMS17030.1"/>
    <property type="molecule type" value="Genomic_DNA"/>
</dbReference>
<sequence>MGDYNDSLFMHYFDTFEQAVKAIEQLPQSFELQNDQEYKVMINIRKDEINWSIFNNELPNYFMPIFTLDDLRKYFGAFPRSEDRMRQLIFSNPSKIQRDDYADLISFFKVLQNE</sequence>
<name>M7WGT0_ENTHI</name>
<proteinExistence type="predicted"/>
<reference evidence="1 2" key="1">
    <citation type="submission" date="2013-01" db="EMBL/GenBank/DDBJ databases">
        <authorList>
            <person name="Inman J."/>
            <person name="Zafar N."/>
            <person name="Lorenzi H."/>
            <person name="Caler E."/>
        </authorList>
    </citation>
    <scope>NUCLEOTIDE SEQUENCE [LARGE SCALE GENOMIC DNA]</scope>
    <source>
        <strain evidence="1 2">HM-3:IMSS</strain>
    </source>
</reference>